<accession>A0ABV2R2T9</accession>
<protein>
    <submittedName>
        <fullName evidence="2">Uncharacterized protein</fullName>
    </submittedName>
</protein>
<evidence type="ECO:0000313" key="2">
    <source>
        <dbReference type="EMBL" id="MET4635356.1"/>
    </source>
</evidence>
<sequence length="75" mass="8135">MSIAKDSGTDIDLGRKDTDKQSDPQLGRKAIDRGQAPPRERGVISELGRKEIDKSETAKADTDGRKAIDRPEEGG</sequence>
<feature type="region of interest" description="Disordered" evidence="1">
    <location>
        <begin position="1"/>
        <end position="75"/>
    </location>
</feature>
<feature type="compositionally biased region" description="Basic and acidic residues" evidence="1">
    <location>
        <begin position="12"/>
        <end position="22"/>
    </location>
</feature>
<name>A0ABV2R2T9_9HYPH</name>
<comment type="caution">
    <text evidence="2">The sequence shown here is derived from an EMBL/GenBank/DDBJ whole genome shotgun (WGS) entry which is preliminary data.</text>
</comment>
<organism evidence="2 3">
    <name type="scientific">Kaistia defluvii</name>
    <dbReference type="NCBI Taxonomy" id="410841"/>
    <lineage>
        <taxon>Bacteria</taxon>
        <taxon>Pseudomonadati</taxon>
        <taxon>Pseudomonadota</taxon>
        <taxon>Alphaproteobacteria</taxon>
        <taxon>Hyphomicrobiales</taxon>
        <taxon>Kaistiaceae</taxon>
        <taxon>Kaistia</taxon>
    </lineage>
</organism>
<feature type="compositionally biased region" description="Basic and acidic residues" evidence="1">
    <location>
        <begin position="38"/>
        <end position="75"/>
    </location>
</feature>
<evidence type="ECO:0000256" key="1">
    <source>
        <dbReference type="SAM" id="MobiDB-lite"/>
    </source>
</evidence>
<dbReference type="Proteomes" id="UP001549321">
    <property type="component" value="Unassembled WGS sequence"/>
</dbReference>
<keyword evidence="3" id="KW-1185">Reference proteome</keyword>
<gene>
    <name evidence="2" type="ORF">ABIE08_003302</name>
</gene>
<dbReference type="RefSeq" id="WP_354552648.1">
    <property type="nucleotide sequence ID" value="NZ_JBEPSM010000002.1"/>
</dbReference>
<reference evidence="2 3" key="1">
    <citation type="submission" date="2024-06" db="EMBL/GenBank/DDBJ databases">
        <title>Sorghum-associated microbial communities from plants grown in Nebraska, USA.</title>
        <authorList>
            <person name="Schachtman D."/>
        </authorList>
    </citation>
    <scope>NUCLEOTIDE SEQUENCE [LARGE SCALE GENOMIC DNA]</scope>
    <source>
        <strain evidence="2 3">3207</strain>
    </source>
</reference>
<evidence type="ECO:0000313" key="3">
    <source>
        <dbReference type="Proteomes" id="UP001549321"/>
    </source>
</evidence>
<proteinExistence type="predicted"/>
<dbReference type="EMBL" id="JBEPSM010000002">
    <property type="protein sequence ID" value="MET4635356.1"/>
    <property type="molecule type" value="Genomic_DNA"/>
</dbReference>